<name>A0A1Y2SZZ6_9BIFI</name>
<dbReference type="OrthoDB" id="507950at2"/>
<evidence type="ECO:0000313" key="2">
    <source>
        <dbReference type="Proteomes" id="UP000243540"/>
    </source>
</evidence>
<evidence type="ECO:0008006" key="3">
    <source>
        <dbReference type="Google" id="ProtNLM"/>
    </source>
</evidence>
<dbReference type="InterPro" id="IPR024524">
    <property type="entry name" value="DUF3800"/>
</dbReference>
<dbReference type="Proteomes" id="UP000243540">
    <property type="component" value="Unassembled WGS sequence"/>
</dbReference>
<comment type="caution">
    <text evidence="1">The sequence shown here is derived from an EMBL/GenBank/DDBJ whole genome shotgun (WGS) entry which is preliminary data.</text>
</comment>
<gene>
    <name evidence="1" type="ORF">B9T39_01395</name>
</gene>
<dbReference type="Pfam" id="PF12686">
    <property type="entry name" value="DUF3800"/>
    <property type="match status" value="1"/>
</dbReference>
<accession>A0A1Y2SZZ6</accession>
<evidence type="ECO:0000313" key="1">
    <source>
        <dbReference type="EMBL" id="OTA30047.1"/>
    </source>
</evidence>
<dbReference type="AlphaFoldDB" id="A0A1Y2SZZ6"/>
<dbReference type="STRING" id="1160091.B9T39_01395"/>
<dbReference type="EMBL" id="NEKC01000002">
    <property type="protein sequence ID" value="OTA30047.1"/>
    <property type="molecule type" value="Genomic_DNA"/>
</dbReference>
<proteinExistence type="predicted"/>
<organism evidence="1 2">
    <name type="scientific">Alloscardovia macacae</name>
    <dbReference type="NCBI Taxonomy" id="1160091"/>
    <lineage>
        <taxon>Bacteria</taxon>
        <taxon>Bacillati</taxon>
        <taxon>Actinomycetota</taxon>
        <taxon>Actinomycetes</taxon>
        <taxon>Bifidobacteriales</taxon>
        <taxon>Bifidobacteriaceae</taxon>
        <taxon>Alloscardovia</taxon>
    </lineage>
</organism>
<protein>
    <recommendedName>
        <fullName evidence="3">3-deoxy-D-manno-octulosonic acid transferase</fullName>
    </recommendedName>
</protein>
<reference evidence="1 2" key="1">
    <citation type="submission" date="2017-04" db="EMBL/GenBank/DDBJ databases">
        <title>Draft genome sequences of Alloscardovia macacae UMA81211 and UMA81212 isolated from the feces of a rhesus macaque (Macaca mulatta).</title>
        <authorList>
            <person name="Albert K."/>
            <person name="Sela D.A."/>
        </authorList>
    </citation>
    <scope>NUCLEOTIDE SEQUENCE [LARGE SCALE GENOMIC DNA]</scope>
    <source>
        <strain evidence="1 2">UMA81212</strain>
    </source>
</reference>
<sequence>MDYSRRTEMNEYSDFIIFVDESGDHSLKTINPRYPLFVLAFCIFKKEHYIRDIVPAVLELKYRYFGHELVILHEREMRMRSGDFAIFMDADARENFFVALNDIMRTADMSIIPIIIDKQTFIADSDSTLYDIATYRGMDLVKQFLSDYGQSVQTTSVVFEGRGKKEDHELMNTFTQKVKEEVNESYGGLDFQCAPKTANIIGLQLADLVARPIGNQYLHPESTDRAYKLISEKIWRQAVLL</sequence>